<evidence type="ECO:0000256" key="6">
    <source>
        <dbReference type="ARBA" id="ARBA00023136"/>
    </source>
</evidence>
<dbReference type="PRINTS" id="PR01837">
    <property type="entry name" value="MGTCSAPBPROT"/>
</dbReference>
<keyword evidence="10" id="KW-1185">Reference proteome</keyword>
<proteinExistence type="inferred from homology"/>
<comment type="subcellular location">
    <subcellularLocation>
        <location evidence="7">Cell inner membrane</location>
        <topology evidence="7">Multi-pass membrane protein</topology>
    </subcellularLocation>
    <subcellularLocation>
        <location evidence="1">Cell membrane</location>
        <topology evidence="1">Multi-pass membrane protein</topology>
    </subcellularLocation>
</comment>
<comment type="similarity">
    <text evidence="2 7">Belongs to the MgtC/SapB family.</text>
</comment>
<comment type="caution">
    <text evidence="9">The sequence shown here is derived from an EMBL/GenBank/DDBJ whole genome shotgun (WGS) entry which is preliminary data.</text>
</comment>
<protein>
    <recommendedName>
        <fullName evidence="7">Protein MgtC</fullName>
    </recommendedName>
</protein>
<dbReference type="AlphaFoldDB" id="A0A2G1QQR2"/>
<dbReference type="Proteomes" id="UP000221168">
    <property type="component" value="Unassembled WGS sequence"/>
</dbReference>
<evidence type="ECO:0000256" key="5">
    <source>
        <dbReference type="ARBA" id="ARBA00022989"/>
    </source>
</evidence>
<accession>A0A2G1QQR2</accession>
<keyword evidence="6 7" id="KW-0472">Membrane</keyword>
<gene>
    <name evidence="9" type="ORF">CSC94_07070</name>
</gene>
<dbReference type="PANTHER" id="PTHR33778">
    <property type="entry name" value="PROTEIN MGTC"/>
    <property type="match status" value="1"/>
</dbReference>
<organism evidence="9 10">
    <name type="scientific">Zhengella mangrovi</name>
    <dbReference type="NCBI Taxonomy" id="1982044"/>
    <lineage>
        <taxon>Bacteria</taxon>
        <taxon>Pseudomonadati</taxon>
        <taxon>Pseudomonadota</taxon>
        <taxon>Alphaproteobacteria</taxon>
        <taxon>Hyphomicrobiales</taxon>
        <taxon>Notoacmeibacteraceae</taxon>
        <taxon>Zhengella</taxon>
    </lineage>
</organism>
<dbReference type="EMBL" id="PDVP01000003">
    <property type="protein sequence ID" value="PHP67800.1"/>
    <property type="molecule type" value="Genomic_DNA"/>
</dbReference>
<dbReference type="Pfam" id="PF02308">
    <property type="entry name" value="MgtC"/>
    <property type="match status" value="1"/>
</dbReference>
<dbReference type="InterPro" id="IPR049177">
    <property type="entry name" value="MgtC_SapB_SrpB_YhiD_N"/>
</dbReference>
<reference evidence="9 10" key="1">
    <citation type="submission" date="2017-10" db="EMBL/GenBank/DDBJ databases">
        <title>Sedimentibacterium mangrovi gen. nov., sp. nov., a novel member of family Phyllobacteriacea isolated from mangrove sediment.</title>
        <authorList>
            <person name="Liao H."/>
            <person name="Tian Y."/>
        </authorList>
    </citation>
    <scope>NUCLEOTIDE SEQUENCE [LARGE SCALE GENOMIC DNA]</scope>
    <source>
        <strain evidence="9 10">X9-2-2</strain>
    </source>
</reference>
<evidence type="ECO:0000256" key="2">
    <source>
        <dbReference type="ARBA" id="ARBA00009298"/>
    </source>
</evidence>
<feature type="transmembrane region" description="Helical" evidence="7">
    <location>
        <begin position="39"/>
        <end position="56"/>
    </location>
</feature>
<evidence type="ECO:0000256" key="1">
    <source>
        <dbReference type="ARBA" id="ARBA00004651"/>
    </source>
</evidence>
<dbReference type="PANTHER" id="PTHR33778:SF1">
    <property type="entry name" value="MAGNESIUM TRANSPORTER YHID-RELATED"/>
    <property type="match status" value="1"/>
</dbReference>
<keyword evidence="4 7" id="KW-0812">Transmembrane</keyword>
<dbReference type="InterPro" id="IPR003416">
    <property type="entry name" value="MgtC/SapB/SrpB/YhiD_fam"/>
</dbReference>
<dbReference type="OrthoDB" id="9811198at2"/>
<evidence type="ECO:0000256" key="3">
    <source>
        <dbReference type="ARBA" id="ARBA00022475"/>
    </source>
</evidence>
<evidence type="ECO:0000259" key="8">
    <source>
        <dbReference type="Pfam" id="PF02308"/>
    </source>
</evidence>
<sequence>MTLPLDTALVRLVVAVLLGAVIGYDREAGSHSAGLRTHILVSLAACLFTLIAMEMFERFNVEGGRADPIRVIEAVTAGVAFLAAGSILHSRGAVHGLTTGAAMWLAGAVGLAVGAGLYILAVAATVLALIILVLIKRMEH</sequence>
<keyword evidence="3" id="KW-1003">Cell membrane</keyword>
<evidence type="ECO:0000313" key="9">
    <source>
        <dbReference type="EMBL" id="PHP67800.1"/>
    </source>
</evidence>
<evidence type="ECO:0000256" key="7">
    <source>
        <dbReference type="RuleBase" id="RU365041"/>
    </source>
</evidence>
<evidence type="ECO:0000313" key="10">
    <source>
        <dbReference type="Proteomes" id="UP000221168"/>
    </source>
</evidence>
<dbReference type="GO" id="GO:0005886">
    <property type="term" value="C:plasma membrane"/>
    <property type="evidence" value="ECO:0007669"/>
    <property type="project" value="UniProtKB-SubCell"/>
</dbReference>
<feature type="transmembrane region" description="Helical" evidence="7">
    <location>
        <begin position="68"/>
        <end position="89"/>
    </location>
</feature>
<name>A0A2G1QQR2_9HYPH</name>
<keyword evidence="7" id="KW-0997">Cell inner membrane</keyword>
<evidence type="ECO:0000256" key="4">
    <source>
        <dbReference type="ARBA" id="ARBA00022692"/>
    </source>
</evidence>
<keyword evidence="5 7" id="KW-1133">Transmembrane helix</keyword>
<feature type="transmembrane region" description="Helical" evidence="7">
    <location>
        <begin position="101"/>
        <end position="134"/>
    </location>
</feature>
<feature type="domain" description="MgtC/SapB/SrpB/YhiD N-terminal" evidence="8">
    <location>
        <begin position="12"/>
        <end position="139"/>
    </location>
</feature>